<keyword evidence="2" id="KW-1185">Reference proteome</keyword>
<organism evidence="1 2">
    <name type="scientific">Runella aurantiaca</name>
    <dbReference type="NCBI Taxonomy" id="2282308"/>
    <lineage>
        <taxon>Bacteria</taxon>
        <taxon>Pseudomonadati</taxon>
        <taxon>Bacteroidota</taxon>
        <taxon>Cytophagia</taxon>
        <taxon>Cytophagales</taxon>
        <taxon>Spirosomataceae</taxon>
        <taxon>Runella</taxon>
    </lineage>
</organism>
<reference evidence="1 2" key="1">
    <citation type="submission" date="2018-07" db="EMBL/GenBank/DDBJ databases">
        <title>Genome analysis of Runella aurantiaca.</title>
        <authorList>
            <person name="Yang X."/>
        </authorList>
    </citation>
    <scope>NUCLEOTIDE SEQUENCE [LARGE SCALE GENOMIC DNA]</scope>
    <source>
        <strain evidence="1 2">YX9</strain>
    </source>
</reference>
<protein>
    <submittedName>
        <fullName evidence="1">Transposase family protein</fullName>
    </submittedName>
</protein>
<gene>
    <name evidence="1" type="ORF">DVG78_27095</name>
</gene>
<dbReference type="EMBL" id="QPIW01000036">
    <property type="protein sequence ID" value="RDB02782.1"/>
    <property type="molecule type" value="Genomic_DNA"/>
</dbReference>
<sequence length="207" mass="23718">MAQSYYDCRKQSERSAIINLLTDNDLLSCKITLDALYLTPGLMTPLLRSRIVRTQLRPTEFVELDSAQFKHGRHQTRQNQYNSLQGLSLDKPWHKAGLCTLIEVKRTRCDALMYKTRSYYVCNAPVSCQSQANNLYEAIRGHWGVEEMHCKRDVILSEDAFRSLKTSVQKVMATVSPMAVCLLSGQNKSMSALIDLFLDKIKELFQF</sequence>
<dbReference type="AlphaFoldDB" id="A0A369I184"/>
<accession>A0A369I184</accession>
<evidence type="ECO:0000313" key="1">
    <source>
        <dbReference type="EMBL" id="RDB02782.1"/>
    </source>
</evidence>
<evidence type="ECO:0000313" key="2">
    <source>
        <dbReference type="Proteomes" id="UP000253141"/>
    </source>
</evidence>
<comment type="caution">
    <text evidence="1">The sequence shown here is derived from an EMBL/GenBank/DDBJ whole genome shotgun (WGS) entry which is preliminary data.</text>
</comment>
<proteinExistence type="predicted"/>
<dbReference type="Proteomes" id="UP000253141">
    <property type="component" value="Unassembled WGS sequence"/>
</dbReference>
<name>A0A369I184_9BACT</name>